<keyword evidence="2" id="KW-1185">Reference proteome</keyword>
<sequence length="125" mass="14466">MRYLLYSSAAALLTLAGCQKSDPEPAAILNQDWFNTFEPGSKGYTIFANTRQNQPRRYYGFRLNADGTYLEYDLGPVDVPVERPGTWRREGNLKYRITFTDPDRSGYLLRISNAQDKQLQARRDY</sequence>
<name>A0A246FMG4_9BACT</name>
<proteinExistence type="predicted"/>
<dbReference type="OrthoDB" id="883557at2"/>
<dbReference type="RefSeq" id="WP_088463709.1">
    <property type="nucleotide sequence ID" value="NZ_NIRR01000007.1"/>
</dbReference>
<comment type="caution">
    <text evidence="1">The sequence shown here is derived from an EMBL/GenBank/DDBJ whole genome shotgun (WGS) entry which is preliminary data.</text>
</comment>
<dbReference type="EMBL" id="NIRR01000007">
    <property type="protein sequence ID" value="OWP63928.1"/>
    <property type="molecule type" value="Genomic_DNA"/>
</dbReference>
<evidence type="ECO:0000313" key="2">
    <source>
        <dbReference type="Proteomes" id="UP000197277"/>
    </source>
</evidence>
<organism evidence="1 2">
    <name type="scientific">Hymenobacter amundsenii</name>
    <dbReference type="NCBI Taxonomy" id="2006685"/>
    <lineage>
        <taxon>Bacteria</taxon>
        <taxon>Pseudomonadati</taxon>
        <taxon>Bacteroidota</taxon>
        <taxon>Cytophagia</taxon>
        <taxon>Cytophagales</taxon>
        <taxon>Hymenobacteraceae</taxon>
        <taxon>Hymenobacter</taxon>
    </lineage>
</organism>
<reference evidence="1 2" key="1">
    <citation type="submission" date="2017-06" db="EMBL/GenBank/DDBJ databases">
        <title>Hymenobacter amundsenii sp. nov. isolated from regoliths in Antarctica.</title>
        <authorList>
            <person name="Sedlacek I."/>
            <person name="Kralova S."/>
            <person name="Pantucek R."/>
            <person name="Svec P."/>
            <person name="Holochova P."/>
            <person name="Stankova E."/>
            <person name="Vrbovska V."/>
            <person name="Busse H.-J."/>
        </authorList>
    </citation>
    <scope>NUCLEOTIDE SEQUENCE [LARGE SCALE GENOMIC DNA]</scope>
    <source>
        <strain evidence="1 2">CCM 8682</strain>
    </source>
</reference>
<dbReference type="AlphaFoldDB" id="A0A246FMG4"/>
<evidence type="ECO:0000313" key="1">
    <source>
        <dbReference type="EMBL" id="OWP63928.1"/>
    </source>
</evidence>
<protein>
    <recommendedName>
        <fullName evidence="3">Lipoprotein</fullName>
    </recommendedName>
</protein>
<dbReference type="Proteomes" id="UP000197277">
    <property type="component" value="Unassembled WGS sequence"/>
</dbReference>
<dbReference type="PROSITE" id="PS51257">
    <property type="entry name" value="PROKAR_LIPOPROTEIN"/>
    <property type="match status" value="1"/>
</dbReference>
<gene>
    <name evidence="1" type="ORF">CDA63_06865</name>
</gene>
<accession>A0A246FMG4</accession>
<evidence type="ECO:0008006" key="3">
    <source>
        <dbReference type="Google" id="ProtNLM"/>
    </source>
</evidence>